<evidence type="ECO:0000313" key="2">
    <source>
        <dbReference type="Proteomes" id="UP001642360"/>
    </source>
</evidence>
<proteinExistence type="predicted"/>
<feature type="non-terminal residue" evidence="1">
    <location>
        <position position="190"/>
    </location>
</feature>
<reference evidence="1 2" key="1">
    <citation type="submission" date="2024-02" db="EMBL/GenBank/DDBJ databases">
        <authorList>
            <person name="Vignale AGUSTIN F."/>
            <person name="Sosa J E."/>
            <person name="Modenutti C."/>
        </authorList>
    </citation>
    <scope>NUCLEOTIDE SEQUENCE [LARGE SCALE GENOMIC DNA]</scope>
</reference>
<feature type="non-terminal residue" evidence="1">
    <location>
        <position position="1"/>
    </location>
</feature>
<dbReference type="AlphaFoldDB" id="A0ABC8QTH5"/>
<name>A0ABC8QTH5_9AQUA</name>
<evidence type="ECO:0000313" key="1">
    <source>
        <dbReference type="EMBL" id="CAK9134064.1"/>
    </source>
</evidence>
<comment type="caution">
    <text evidence="1">The sequence shown here is derived from an EMBL/GenBank/DDBJ whole genome shotgun (WGS) entry which is preliminary data.</text>
</comment>
<keyword evidence="2" id="KW-1185">Reference proteome</keyword>
<organism evidence="1 2">
    <name type="scientific">Ilex paraguariensis</name>
    <name type="common">yerba mate</name>
    <dbReference type="NCBI Taxonomy" id="185542"/>
    <lineage>
        <taxon>Eukaryota</taxon>
        <taxon>Viridiplantae</taxon>
        <taxon>Streptophyta</taxon>
        <taxon>Embryophyta</taxon>
        <taxon>Tracheophyta</taxon>
        <taxon>Spermatophyta</taxon>
        <taxon>Magnoliopsida</taxon>
        <taxon>eudicotyledons</taxon>
        <taxon>Gunneridae</taxon>
        <taxon>Pentapetalae</taxon>
        <taxon>asterids</taxon>
        <taxon>campanulids</taxon>
        <taxon>Aquifoliales</taxon>
        <taxon>Aquifoliaceae</taxon>
        <taxon>Ilex</taxon>
    </lineage>
</organism>
<protein>
    <submittedName>
        <fullName evidence="1">Uncharacterized protein</fullName>
    </submittedName>
</protein>
<accession>A0ABC8QTH5</accession>
<sequence>PAEKSTSYLTKQYVTPTPPLLQALLLRYRRELATAPGGTSENILIFEAQPMRVYAQRIRCLRVQLSDLSNKAFFFVCSGHVKQRRASVYLMRFIDTHPPGRRGTNDVRTCLGVGWVEAACCLATLRERTPHNMTYVVPPPLFCLAAGFEPTTIRLASQTQHHNSTMATKQQGLQWRWCWLLTRPIARRGG</sequence>
<dbReference type="EMBL" id="CAUOFW020000305">
    <property type="protein sequence ID" value="CAK9134064.1"/>
    <property type="molecule type" value="Genomic_DNA"/>
</dbReference>
<gene>
    <name evidence="1" type="ORF">ILEXP_LOCUS995</name>
</gene>
<dbReference type="Proteomes" id="UP001642360">
    <property type="component" value="Unassembled WGS sequence"/>
</dbReference>